<evidence type="ECO:0000313" key="3">
    <source>
        <dbReference type="EMBL" id="NYI47904.1"/>
    </source>
</evidence>
<evidence type="ECO:0000256" key="1">
    <source>
        <dbReference type="ARBA" id="ARBA00006611"/>
    </source>
</evidence>
<feature type="domain" description="Bacterial type II secretion system protein E" evidence="2">
    <location>
        <begin position="235"/>
        <end position="423"/>
    </location>
</feature>
<dbReference type="InterPro" id="IPR050921">
    <property type="entry name" value="T4SS_GSP_E_ATPase"/>
</dbReference>
<proteinExistence type="inferred from homology"/>
<gene>
    <name evidence="3" type="ORF">BJ993_005050</name>
</gene>
<evidence type="ECO:0000259" key="2">
    <source>
        <dbReference type="Pfam" id="PF00437"/>
    </source>
</evidence>
<dbReference type="Gene3D" id="3.40.50.300">
    <property type="entry name" value="P-loop containing nucleotide triphosphate hydrolases"/>
    <property type="match status" value="1"/>
</dbReference>
<dbReference type="AlphaFoldDB" id="A0A7Y9ZLX0"/>
<dbReference type="GO" id="GO:0016887">
    <property type="term" value="F:ATP hydrolysis activity"/>
    <property type="evidence" value="ECO:0007669"/>
    <property type="project" value="InterPro"/>
</dbReference>
<accession>A0A7Y9ZLX0</accession>
<reference evidence="3 4" key="1">
    <citation type="submission" date="2020-07" db="EMBL/GenBank/DDBJ databases">
        <title>Sequencing the genomes of 1000 actinobacteria strains.</title>
        <authorList>
            <person name="Klenk H.-P."/>
        </authorList>
    </citation>
    <scope>NUCLEOTIDE SEQUENCE [LARGE SCALE GENOMIC DNA]</scope>
    <source>
        <strain evidence="3 4">DSM 15131</strain>
    </source>
</reference>
<dbReference type="InterPro" id="IPR027417">
    <property type="entry name" value="P-loop_NTPase"/>
</dbReference>
<dbReference type="EMBL" id="JACBZM010000002">
    <property type="protein sequence ID" value="NYI47904.1"/>
    <property type="molecule type" value="Genomic_DNA"/>
</dbReference>
<dbReference type="Pfam" id="PF00437">
    <property type="entry name" value="T2SSE"/>
    <property type="match status" value="1"/>
</dbReference>
<organism evidence="3 4">
    <name type="scientific">Nocardioides aromaticivorans</name>
    <dbReference type="NCBI Taxonomy" id="200618"/>
    <lineage>
        <taxon>Bacteria</taxon>
        <taxon>Bacillati</taxon>
        <taxon>Actinomycetota</taxon>
        <taxon>Actinomycetes</taxon>
        <taxon>Propionibacteriales</taxon>
        <taxon>Nocardioidaceae</taxon>
        <taxon>Nocardioides</taxon>
    </lineage>
</organism>
<dbReference type="SUPFAM" id="SSF52540">
    <property type="entry name" value="P-loop containing nucleoside triphosphate hydrolases"/>
    <property type="match status" value="1"/>
</dbReference>
<protein>
    <submittedName>
        <fullName evidence="3">Flp pilus assembly CpaF family ATPase</fullName>
    </submittedName>
</protein>
<name>A0A7Y9ZLX0_9ACTN</name>
<dbReference type="PANTHER" id="PTHR30486:SF6">
    <property type="entry name" value="TYPE IV PILUS RETRACTATION ATPASE PILT"/>
    <property type="match status" value="1"/>
</dbReference>
<evidence type="ECO:0000313" key="4">
    <source>
        <dbReference type="Proteomes" id="UP000562045"/>
    </source>
</evidence>
<dbReference type="InterPro" id="IPR001482">
    <property type="entry name" value="T2SS/T4SS_dom"/>
</dbReference>
<dbReference type="PANTHER" id="PTHR30486">
    <property type="entry name" value="TWITCHING MOTILITY PROTEIN PILT"/>
    <property type="match status" value="1"/>
</dbReference>
<sequence>MMESNGTSSNGRGTHLNGMHLKQLVPVDQVLVKRLQSRVGARRGKALEEFRRNGQPVPKGEDARQHTEALLASVLTEYESDLVEDGRTPLEEDARARLEAALKAQLFGAGNLDQLLEDPEVEDIVINSWQNVFVTYADGSKAQLPPVASSDKELEEIVKTISAHDGLSTRPFDLINYNVTLRLHDGSRLHAVQGVSANGLSISIRKHRHKRATLLPVPGLAERERAAGVPASLRTKDLLSEGTVDHDLAAFLSALVKSRQNIMVAGAVSAGKTTLVRALASEIDPMERLITVERSIELGLHEDPERHPDIVPLEERLANVEGEGAVSLADLVRNSLRMNPSRVIVGEVLGDEVITMLNAMAQGNDGSLSTIHANSSRDVIGKIQTYALQAEERLPFEATNGLIANALNFIVFLRRIRTEDGRQRRIVESIREVAGRDEDGVKTTELWKFNKATGRTEFTRKAIIREEALLDVGWDPDGTTDLNRFVEPSDNAGDAGWQI</sequence>
<dbReference type="Gene3D" id="3.30.450.380">
    <property type="match status" value="1"/>
</dbReference>
<dbReference type="Proteomes" id="UP000562045">
    <property type="component" value="Unassembled WGS sequence"/>
</dbReference>
<comment type="caution">
    <text evidence="3">The sequence shown here is derived from an EMBL/GenBank/DDBJ whole genome shotgun (WGS) entry which is preliminary data.</text>
</comment>
<comment type="similarity">
    <text evidence="1">Belongs to the GSP E family.</text>
</comment>
<dbReference type="CDD" id="cd01130">
    <property type="entry name" value="VirB11-like_ATPase"/>
    <property type="match status" value="1"/>
</dbReference>